<dbReference type="AlphaFoldDB" id="C5KZU6"/>
<feature type="non-terminal residue" evidence="1">
    <location>
        <position position="166"/>
    </location>
</feature>
<gene>
    <name evidence="1" type="ORF">Pmar_PMAR018445</name>
</gene>
<dbReference type="EMBL" id="GG677981">
    <property type="protein sequence ID" value="EER09804.1"/>
    <property type="molecule type" value="Genomic_DNA"/>
</dbReference>
<reference evidence="1 2" key="1">
    <citation type="submission" date="2008-07" db="EMBL/GenBank/DDBJ databases">
        <authorList>
            <person name="El-Sayed N."/>
            <person name="Caler E."/>
            <person name="Inman J."/>
            <person name="Amedeo P."/>
            <person name="Hass B."/>
            <person name="Wortman J."/>
        </authorList>
    </citation>
    <scope>NUCLEOTIDE SEQUENCE [LARGE SCALE GENOMIC DNA]</scope>
    <source>
        <strain evidence="2">ATCC 50983 / TXsc</strain>
    </source>
</reference>
<organism evidence="2">
    <name type="scientific">Perkinsus marinus (strain ATCC 50983 / TXsc)</name>
    <dbReference type="NCBI Taxonomy" id="423536"/>
    <lineage>
        <taxon>Eukaryota</taxon>
        <taxon>Sar</taxon>
        <taxon>Alveolata</taxon>
        <taxon>Perkinsozoa</taxon>
        <taxon>Perkinsea</taxon>
        <taxon>Perkinsida</taxon>
        <taxon>Perkinsidae</taxon>
        <taxon>Perkinsus</taxon>
    </lineage>
</organism>
<dbReference type="OrthoDB" id="10307385at2759"/>
<name>C5KZU6_PERM5</name>
<keyword evidence="2" id="KW-1185">Reference proteome</keyword>
<dbReference type="RefSeq" id="XP_002778009.1">
    <property type="nucleotide sequence ID" value="XM_002777963.1"/>
</dbReference>
<evidence type="ECO:0000313" key="2">
    <source>
        <dbReference type="Proteomes" id="UP000007800"/>
    </source>
</evidence>
<accession>C5KZU6</accession>
<evidence type="ECO:0000313" key="1">
    <source>
        <dbReference type="EMBL" id="EER09804.1"/>
    </source>
</evidence>
<sequence>MCKRKQRLLTEQRHKLEQDTLGGVKGLLSAKFAENHEQLRNVYKETSCCKRDDLREVWMDTIDGNSSKWMDRCAAIGERLIAVSDGTAEERENQKRDVDGSVGDAFLQKIEELQSRIIECSAERERAEQEWGAIMDSSFEEVRRLLSQEKGIREALLNGIRVPDAL</sequence>
<proteinExistence type="predicted"/>
<dbReference type="Proteomes" id="UP000007800">
    <property type="component" value="Unassembled WGS sequence"/>
</dbReference>
<protein>
    <submittedName>
        <fullName evidence="1">Uncharacterized protein</fullName>
    </submittedName>
</protein>
<dbReference type="InParanoid" id="C5KZU6"/>
<dbReference type="GeneID" id="9038185"/>